<reference evidence="2 3" key="1">
    <citation type="submission" date="2019-08" db="EMBL/GenBank/DDBJ databases">
        <title>Bradyrhizobium hipponensis sp. nov., a rhizobium isolated from a Lupinus angustifolius root nodule in Tunisia.</title>
        <authorList>
            <person name="Off K."/>
            <person name="Rejili M."/>
            <person name="Mars M."/>
            <person name="Brachmann A."/>
            <person name="Marin M."/>
        </authorList>
    </citation>
    <scope>NUCLEOTIDE SEQUENCE [LARGE SCALE GENOMIC DNA]</scope>
    <source>
        <strain evidence="2 3">CTAW11</strain>
    </source>
</reference>
<sequence length="118" mass="12785">MTPVILKASANLPSNELDSISPVARPIGEPVSIMRSKVAFKSSSDSTSAGVWECSPGKWRRQVAEAEFSTFLSGRCTFTPDGGPTIVLEAGDSIYFHPNTNGEWKIIETVRKAFVILP</sequence>
<evidence type="ECO:0000313" key="2">
    <source>
        <dbReference type="EMBL" id="TYL72248.1"/>
    </source>
</evidence>
<dbReference type="Gene3D" id="2.60.120.10">
    <property type="entry name" value="Jelly Rolls"/>
    <property type="match status" value="1"/>
</dbReference>
<dbReference type="OrthoDB" id="9799053at2"/>
<comment type="caution">
    <text evidence="2">The sequence shown here is derived from an EMBL/GenBank/DDBJ whole genome shotgun (WGS) entry which is preliminary data.</text>
</comment>
<evidence type="ECO:0000259" key="1">
    <source>
        <dbReference type="Pfam" id="PF05899"/>
    </source>
</evidence>
<dbReference type="InterPro" id="IPR008579">
    <property type="entry name" value="UGlyAH_Cupin_dom"/>
</dbReference>
<dbReference type="EMBL" id="VSSR01000087">
    <property type="protein sequence ID" value="TYL72248.1"/>
    <property type="molecule type" value="Genomic_DNA"/>
</dbReference>
<keyword evidence="3" id="KW-1185">Reference proteome</keyword>
<dbReference type="InterPro" id="IPR014710">
    <property type="entry name" value="RmlC-like_jellyroll"/>
</dbReference>
<dbReference type="PANTHER" id="PTHR40943">
    <property type="entry name" value="CYTOPLASMIC PROTEIN-RELATED"/>
    <property type="match status" value="1"/>
</dbReference>
<dbReference type="AlphaFoldDB" id="A0A5S4W176"/>
<gene>
    <name evidence="2" type="ORF">FXB38_38795</name>
</gene>
<dbReference type="RefSeq" id="WP_148756183.1">
    <property type="nucleotide sequence ID" value="NZ_VSSR01000087.1"/>
</dbReference>
<dbReference type="CDD" id="cd02227">
    <property type="entry name" value="cupin_TM1112-like"/>
    <property type="match status" value="1"/>
</dbReference>
<accession>A0A5S4W176</accession>
<dbReference type="Proteomes" id="UP000324853">
    <property type="component" value="Unassembled WGS sequence"/>
</dbReference>
<protein>
    <submittedName>
        <fullName evidence="2">Cupin domain-containing protein</fullName>
    </submittedName>
</protein>
<proteinExistence type="predicted"/>
<dbReference type="SUPFAM" id="SSF51182">
    <property type="entry name" value="RmlC-like cupins"/>
    <property type="match status" value="1"/>
</dbReference>
<feature type="domain" description="(S)-ureidoglycine aminohydrolase cupin" evidence="1">
    <location>
        <begin position="44"/>
        <end position="114"/>
    </location>
</feature>
<dbReference type="InterPro" id="IPR011051">
    <property type="entry name" value="RmlC_Cupin_sf"/>
</dbReference>
<organism evidence="2 3">
    <name type="scientific">Bradyrhizobium cytisi</name>
    <dbReference type="NCBI Taxonomy" id="515489"/>
    <lineage>
        <taxon>Bacteria</taxon>
        <taxon>Pseudomonadati</taxon>
        <taxon>Pseudomonadota</taxon>
        <taxon>Alphaproteobacteria</taxon>
        <taxon>Hyphomicrobiales</taxon>
        <taxon>Nitrobacteraceae</taxon>
        <taxon>Bradyrhizobium</taxon>
    </lineage>
</organism>
<dbReference type="PANTHER" id="PTHR40943:SF1">
    <property type="entry name" value="CYTOPLASMIC PROTEIN"/>
    <property type="match status" value="1"/>
</dbReference>
<dbReference type="Pfam" id="PF05899">
    <property type="entry name" value="Cupin_3"/>
    <property type="match status" value="1"/>
</dbReference>
<name>A0A5S4W176_9BRAD</name>
<evidence type="ECO:0000313" key="3">
    <source>
        <dbReference type="Proteomes" id="UP000324853"/>
    </source>
</evidence>